<reference evidence="1 2" key="1">
    <citation type="submission" date="2024-04" db="EMBL/GenBank/DDBJ databases">
        <title>Phyllosticta paracitricarpa is synonymous to the EU quarantine fungus P. citricarpa based on phylogenomic analyses.</title>
        <authorList>
            <consortium name="Lawrence Berkeley National Laboratory"/>
            <person name="Van ingen-buijs V.A."/>
            <person name="Van westerhoven A.C."/>
            <person name="Haridas S."/>
            <person name="Skiadas P."/>
            <person name="Martin F."/>
            <person name="Groenewald J.Z."/>
            <person name="Crous P.W."/>
            <person name="Seidl M.F."/>
        </authorList>
    </citation>
    <scope>NUCLEOTIDE SEQUENCE [LARGE SCALE GENOMIC DNA]</scope>
    <source>
        <strain evidence="1 2">CPC 17464</strain>
    </source>
</reference>
<dbReference type="RefSeq" id="XP_066654490.1">
    <property type="nucleotide sequence ID" value="XM_066795939.1"/>
</dbReference>
<evidence type="ECO:0008006" key="3">
    <source>
        <dbReference type="Google" id="ProtNLM"/>
    </source>
</evidence>
<name>A0ABR1LMZ1_9PEZI</name>
<protein>
    <recommendedName>
        <fullName evidence="3">Secreted protein</fullName>
    </recommendedName>
</protein>
<dbReference type="EMBL" id="JBBPEH010000007">
    <property type="protein sequence ID" value="KAK7536074.1"/>
    <property type="molecule type" value="Genomic_DNA"/>
</dbReference>
<organism evidence="1 2">
    <name type="scientific">Phyllosticta citribraziliensis</name>
    <dbReference type="NCBI Taxonomy" id="989973"/>
    <lineage>
        <taxon>Eukaryota</taxon>
        <taxon>Fungi</taxon>
        <taxon>Dikarya</taxon>
        <taxon>Ascomycota</taxon>
        <taxon>Pezizomycotina</taxon>
        <taxon>Dothideomycetes</taxon>
        <taxon>Dothideomycetes incertae sedis</taxon>
        <taxon>Botryosphaeriales</taxon>
        <taxon>Phyllostictaceae</taxon>
        <taxon>Phyllosticta</taxon>
    </lineage>
</organism>
<gene>
    <name evidence="1" type="ORF">J3D65DRAFT_402593</name>
</gene>
<sequence>MTWLTCRFSAIASLLVKAIVYCKRLSLTFPHIFSTSAVAEHWQCILQICTKRTVQSGPFGIARAGSLCVPKHQTPVG</sequence>
<comment type="caution">
    <text evidence="1">The sequence shown here is derived from an EMBL/GenBank/DDBJ whole genome shotgun (WGS) entry which is preliminary data.</text>
</comment>
<accession>A0ABR1LMZ1</accession>
<dbReference type="GeneID" id="92028845"/>
<dbReference type="Proteomes" id="UP001360953">
    <property type="component" value="Unassembled WGS sequence"/>
</dbReference>
<keyword evidence="2" id="KW-1185">Reference proteome</keyword>
<evidence type="ECO:0000313" key="1">
    <source>
        <dbReference type="EMBL" id="KAK7536074.1"/>
    </source>
</evidence>
<proteinExistence type="predicted"/>
<evidence type="ECO:0000313" key="2">
    <source>
        <dbReference type="Proteomes" id="UP001360953"/>
    </source>
</evidence>